<name>A0ABW0LMU5_9BACI</name>
<proteinExistence type="predicted"/>
<organism evidence="2 3">
    <name type="scientific">Lederbergia graminis</name>
    <dbReference type="NCBI Taxonomy" id="735518"/>
    <lineage>
        <taxon>Bacteria</taxon>
        <taxon>Bacillati</taxon>
        <taxon>Bacillota</taxon>
        <taxon>Bacilli</taxon>
        <taxon>Bacillales</taxon>
        <taxon>Bacillaceae</taxon>
        <taxon>Lederbergia</taxon>
    </lineage>
</organism>
<feature type="transmembrane region" description="Helical" evidence="1">
    <location>
        <begin position="7"/>
        <end position="27"/>
    </location>
</feature>
<comment type="caution">
    <text evidence="2">The sequence shown here is derived from an EMBL/GenBank/DDBJ whole genome shotgun (WGS) entry which is preliminary data.</text>
</comment>
<dbReference type="RefSeq" id="WP_144928317.1">
    <property type="nucleotide sequence ID" value="NZ_JBHSMC010000020.1"/>
</dbReference>
<evidence type="ECO:0000313" key="3">
    <source>
        <dbReference type="Proteomes" id="UP001596147"/>
    </source>
</evidence>
<keyword evidence="1" id="KW-1133">Transmembrane helix</keyword>
<keyword evidence="1" id="KW-0812">Transmembrane</keyword>
<feature type="transmembrane region" description="Helical" evidence="1">
    <location>
        <begin position="103"/>
        <end position="123"/>
    </location>
</feature>
<gene>
    <name evidence="2" type="ORF">ACFPM4_15235</name>
</gene>
<feature type="transmembrane region" description="Helical" evidence="1">
    <location>
        <begin position="78"/>
        <end position="97"/>
    </location>
</feature>
<evidence type="ECO:0000256" key="1">
    <source>
        <dbReference type="SAM" id="Phobius"/>
    </source>
</evidence>
<protein>
    <submittedName>
        <fullName evidence="2">Uncharacterized protein</fullName>
    </submittedName>
</protein>
<dbReference type="Proteomes" id="UP001596147">
    <property type="component" value="Unassembled WGS sequence"/>
</dbReference>
<dbReference type="EMBL" id="JBHSMC010000020">
    <property type="protein sequence ID" value="MFC5466086.1"/>
    <property type="molecule type" value="Genomic_DNA"/>
</dbReference>
<feature type="transmembrane region" description="Helical" evidence="1">
    <location>
        <begin position="33"/>
        <end position="53"/>
    </location>
</feature>
<reference evidence="3" key="1">
    <citation type="journal article" date="2019" name="Int. J. Syst. Evol. Microbiol.">
        <title>The Global Catalogue of Microorganisms (GCM) 10K type strain sequencing project: providing services to taxonomists for standard genome sequencing and annotation.</title>
        <authorList>
            <consortium name="The Broad Institute Genomics Platform"/>
            <consortium name="The Broad Institute Genome Sequencing Center for Infectious Disease"/>
            <person name="Wu L."/>
            <person name="Ma J."/>
        </authorList>
    </citation>
    <scope>NUCLEOTIDE SEQUENCE [LARGE SCALE GENOMIC DNA]</scope>
    <source>
        <strain evidence="3">CGMCC 1.12237</strain>
    </source>
</reference>
<sequence length="128" mass="14519">MTKKSQIAVFGVATLVMLANILYKMFAEKEVDFYEMIALGVFSTFLLQAITWGTRKENNGILQDEELGQKIVEQSSKISYTVVYFLLLAAILTDKLVNGTSNIFLLATFILAMITFPIVQFMVSRRYQ</sequence>
<keyword evidence="3" id="KW-1185">Reference proteome</keyword>
<keyword evidence="1" id="KW-0472">Membrane</keyword>
<accession>A0ABW0LMU5</accession>
<evidence type="ECO:0000313" key="2">
    <source>
        <dbReference type="EMBL" id="MFC5466086.1"/>
    </source>
</evidence>